<feature type="compositionally biased region" description="Pro residues" evidence="1">
    <location>
        <begin position="233"/>
        <end position="251"/>
    </location>
</feature>
<sequence>MAAKPGEENVAVLFGDIHYYYGSPAQNPPHHRFDKGSYVYLFENANERRARIEIANCVGTDDQDAFEGYLDRAHLGYSYKHQCLVSLTAPEASDPSEWHLPTYDPRNENKYHYKLHSVDIYFYTQADALQFVNGIRRVLPPAQVELRDEPGPPPVRAPDAASAVVQQLERVALSEPQAQAAPAPANFTPMAYNPAAPPAPESIRPREKTPPPDDGGVNPLAAAMAYDQQPFSPGLPPPPPPPGQPGQPGQPPGFGGLQRSATMPVAAGLASPSPYGGAQQAPQGYAPQGYAPQTHSTSPAGGHGVPPPPAQGAPSQYYGHQQQGAANPARQDYSVHQQFYRPGEGEQAPAQQQQQQQQQGAGKPRLEDHAARLERGVGGMFKKFEKRFG</sequence>
<feature type="compositionally biased region" description="Basic and acidic residues" evidence="1">
    <location>
        <begin position="364"/>
        <end position="375"/>
    </location>
</feature>
<gene>
    <name evidence="2" type="ORF">DNG_08821</name>
</gene>
<feature type="compositionally biased region" description="Low complexity" evidence="1">
    <location>
        <begin position="274"/>
        <end position="293"/>
    </location>
</feature>
<feature type="region of interest" description="Disordered" evidence="1">
    <location>
        <begin position="175"/>
        <end position="378"/>
    </location>
</feature>
<comment type="caution">
    <text evidence="2">The sequence shown here is derived from an EMBL/GenBank/DDBJ whole genome shotgun (WGS) entry which is preliminary data.</text>
</comment>
<dbReference type="Proteomes" id="UP001187682">
    <property type="component" value="Unassembled WGS sequence"/>
</dbReference>
<proteinExistence type="predicted"/>
<dbReference type="AlphaFoldDB" id="A0AAE8N769"/>
<protein>
    <submittedName>
        <fullName evidence="2">Related to hydroxyproline-rich glycoprotein</fullName>
    </submittedName>
</protein>
<feature type="compositionally biased region" description="Low complexity" evidence="1">
    <location>
        <begin position="176"/>
        <end position="185"/>
    </location>
</feature>
<feature type="compositionally biased region" description="Low complexity" evidence="1">
    <location>
        <begin position="345"/>
        <end position="362"/>
    </location>
</feature>
<organism evidence="2 3">
    <name type="scientific">Cephalotrichum gorgonifer</name>
    <dbReference type="NCBI Taxonomy" id="2041049"/>
    <lineage>
        <taxon>Eukaryota</taxon>
        <taxon>Fungi</taxon>
        <taxon>Dikarya</taxon>
        <taxon>Ascomycota</taxon>
        <taxon>Pezizomycotina</taxon>
        <taxon>Sordariomycetes</taxon>
        <taxon>Hypocreomycetidae</taxon>
        <taxon>Microascales</taxon>
        <taxon>Microascaceae</taxon>
        <taxon>Cephalotrichum</taxon>
    </lineage>
</organism>
<evidence type="ECO:0000313" key="3">
    <source>
        <dbReference type="Proteomes" id="UP001187682"/>
    </source>
</evidence>
<name>A0AAE8N769_9PEZI</name>
<dbReference type="EMBL" id="ONZQ02000015">
    <property type="protein sequence ID" value="SPO06132.1"/>
    <property type="molecule type" value="Genomic_DNA"/>
</dbReference>
<keyword evidence="3" id="KW-1185">Reference proteome</keyword>
<evidence type="ECO:0000256" key="1">
    <source>
        <dbReference type="SAM" id="MobiDB-lite"/>
    </source>
</evidence>
<accession>A0AAE8N769</accession>
<reference evidence="2" key="1">
    <citation type="submission" date="2018-03" db="EMBL/GenBank/DDBJ databases">
        <authorList>
            <person name="Guldener U."/>
        </authorList>
    </citation>
    <scope>NUCLEOTIDE SEQUENCE</scope>
</reference>
<evidence type="ECO:0000313" key="2">
    <source>
        <dbReference type="EMBL" id="SPO06132.1"/>
    </source>
</evidence>